<dbReference type="InterPro" id="IPR008266">
    <property type="entry name" value="Tyr_kinase_AS"/>
</dbReference>
<dbReference type="Proteomes" id="UP001159405">
    <property type="component" value="Unassembled WGS sequence"/>
</dbReference>
<dbReference type="PROSITE" id="PS50068">
    <property type="entry name" value="LDLRA_2"/>
    <property type="match status" value="2"/>
</dbReference>
<evidence type="ECO:0000256" key="7">
    <source>
        <dbReference type="ARBA" id="ARBA00022674"/>
    </source>
</evidence>
<evidence type="ECO:0000259" key="23">
    <source>
        <dbReference type="PROSITE" id="PS50022"/>
    </source>
</evidence>
<dbReference type="Gene3D" id="2.60.120.260">
    <property type="entry name" value="Galactose-binding domain-like"/>
    <property type="match status" value="2"/>
</dbReference>
<dbReference type="InterPro" id="IPR017452">
    <property type="entry name" value="GPCR_Rhodpsn_7TM"/>
</dbReference>
<evidence type="ECO:0000256" key="12">
    <source>
        <dbReference type="ARBA" id="ARBA00022989"/>
    </source>
</evidence>
<evidence type="ECO:0000256" key="4">
    <source>
        <dbReference type="ARBA" id="ARBA00022473"/>
    </source>
</evidence>
<feature type="domain" description="MAM" evidence="25">
    <location>
        <begin position="2079"/>
        <end position="2226"/>
    </location>
</feature>
<dbReference type="PROSITE" id="PS50262">
    <property type="entry name" value="G_PROTEIN_RECEP_F1_2"/>
    <property type="match status" value="1"/>
</dbReference>
<comment type="caution">
    <text evidence="28">The sequence shown here is derived from an EMBL/GenBank/DDBJ whole genome shotgun (WGS) entry which is preliminary data.</text>
</comment>
<dbReference type="SUPFAM" id="SSF49899">
    <property type="entry name" value="Concanavalin A-like lectins/glucanases"/>
    <property type="match status" value="6"/>
</dbReference>
<evidence type="ECO:0000256" key="20">
    <source>
        <dbReference type="SAM" id="Phobius"/>
    </source>
</evidence>
<evidence type="ECO:0000256" key="3">
    <source>
        <dbReference type="ARBA" id="ARBA00006078"/>
    </source>
</evidence>
<dbReference type="PANTHER" id="PTHR24372">
    <property type="entry name" value="GLYCOPROTEIN HORMONE RECEPTOR"/>
    <property type="match status" value="1"/>
</dbReference>
<evidence type="ECO:0000256" key="16">
    <source>
        <dbReference type="ARBA" id="ARBA00023170"/>
    </source>
</evidence>
<proteinExistence type="inferred from homology"/>
<dbReference type="CDD" id="cd00112">
    <property type="entry name" value="LDLa"/>
    <property type="match status" value="2"/>
</dbReference>
<evidence type="ECO:0000259" key="21">
    <source>
        <dbReference type="PROSITE" id="PS01180"/>
    </source>
</evidence>
<dbReference type="Gene3D" id="3.10.100.10">
    <property type="entry name" value="Mannose-Binding Protein A, subunit A"/>
    <property type="match status" value="1"/>
</dbReference>
<evidence type="ECO:0000256" key="5">
    <source>
        <dbReference type="ARBA" id="ARBA00022475"/>
    </source>
</evidence>
<keyword evidence="9" id="KW-0677">Repeat</keyword>
<evidence type="ECO:0000256" key="11">
    <source>
        <dbReference type="ARBA" id="ARBA00022902"/>
    </source>
</evidence>
<comment type="subcellular location">
    <subcellularLocation>
        <location evidence="2">Cell membrane</location>
        <topology evidence="2">Multi-pass membrane protein</topology>
    </subcellularLocation>
    <subcellularLocation>
        <location evidence="1">Membrane</location>
        <topology evidence="1">Single-pass type I membrane protein</topology>
    </subcellularLocation>
</comment>
<dbReference type="CDD" id="cd00041">
    <property type="entry name" value="CUB"/>
    <property type="match status" value="1"/>
</dbReference>
<dbReference type="InterPro" id="IPR002172">
    <property type="entry name" value="LDrepeatLR_classA_rpt"/>
</dbReference>
<dbReference type="InterPro" id="IPR030476">
    <property type="entry name" value="Pentaxin_CS"/>
</dbReference>
<dbReference type="SMART" id="SM00159">
    <property type="entry name" value="PTX"/>
    <property type="match status" value="1"/>
</dbReference>
<protein>
    <submittedName>
        <fullName evidence="28">Uncharacterized protein</fullName>
    </submittedName>
</protein>
<feature type="disulfide bond" evidence="19">
    <location>
        <begin position="1009"/>
        <end position="1024"/>
    </location>
</feature>
<accession>A0ABN8PPK2</accession>
<keyword evidence="10" id="KW-0221">Differentiation</keyword>
<dbReference type="SUPFAM" id="SSF52058">
    <property type="entry name" value="L domain-like"/>
    <property type="match status" value="1"/>
</dbReference>
<dbReference type="PROSITE" id="PS51450">
    <property type="entry name" value="LRR"/>
    <property type="match status" value="2"/>
</dbReference>
<feature type="disulfide bond" evidence="19">
    <location>
        <begin position="1045"/>
        <end position="1060"/>
    </location>
</feature>
<dbReference type="Gene3D" id="3.80.10.10">
    <property type="entry name" value="Ribonuclease Inhibitor"/>
    <property type="match status" value="2"/>
</dbReference>
<evidence type="ECO:0000259" key="25">
    <source>
        <dbReference type="PROSITE" id="PS50060"/>
    </source>
</evidence>
<dbReference type="EMBL" id="CALNXK010000083">
    <property type="protein sequence ID" value="CAH3148198.1"/>
    <property type="molecule type" value="Genomic_DNA"/>
</dbReference>
<evidence type="ECO:0000259" key="24">
    <source>
        <dbReference type="PROSITE" id="PS50041"/>
    </source>
</evidence>
<evidence type="ECO:0000256" key="15">
    <source>
        <dbReference type="ARBA" id="ARBA00023157"/>
    </source>
</evidence>
<feature type="domain" description="MAM" evidence="25">
    <location>
        <begin position="1295"/>
        <end position="1430"/>
    </location>
</feature>
<evidence type="ECO:0000256" key="18">
    <source>
        <dbReference type="PROSITE-ProRule" id="PRU00059"/>
    </source>
</evidence>
<dbReference type="SUPFAM" id="SSF81321">
    <property type="entry name" value="Family A G protein-coupled receptor-like"/>
    <property type="match status" value="1"/>
</dbReference>
<keyword evidence="4" id="KW-0217">Developmental protein</keyword>
<dbReference type="SMART" id="SM00137">
    <property type="entry name" value="MAM"/>
    <property type="match status" value="3"/>
</dbReference>
<evidence type="ECO:0000256" key="14">
    <source>
        <dbReference type="ARBA" id="ARBA00023136"/>
    </source>
</evidence>
<feature type="disulfide bond" evidence="19">
    <location>
        <begin position="1033"/>
        <end position="1051"/>
    </location>
</feature>
<feature type="disulfide bond" evidence="19">
    <location>
        <begin position="1026"/>
        <end position="1038"/>
    </location>
</feature>
<keyword evidence="7" id="KW-0358">Heparin-binding</keyword>
<feature type="domain" description="Protein kinase" evidence="22">
    <location>
        <begin position="2944"/>
        <end position="3198"/>
    </location>
</feature>
<dbReference type="Pfam" id="PF13855">
    <property type="entry name" value="LRR_8"/>
    <property type="match status" value="2"/>
</dbReference>
<dbReference type="SMART" id="SM00369">
    <property type="entry name" value="LRR_TYP"/>
    <property type="match status" value="6"/>
</dbReference>
<keyword evidence="8 20" id="KW-0812">Transmembrane</keyword>
<dbReference type="PROSITE" id="PS01286">
    <property type="entry name" value="FA58C_2"/>
    <property type="match status" value="1"/>
</dbReference>
<feature type="transmembrane region" description="Helical" evidence="20">
    <location>
        <begin position="2632"/>
        <end position="2651"/>
    </location>
</feature>
<feature type="transmembrane region" description="Helical" evidence="20">
    <location>
        <begin position="2750"/>
        <end position="2776"/>
    </location>
</feature>
<sequence>NCTFDIDFCGWTNEKQTDEFDWERGKYTATRFTGPSRDVSGVGYFIYVDSSRNRPGDKARLRSPRLNGTQCMSFYYNFYGDTMSCVIVYIKTAYGSENILWIKSGHWGDRWIKTQIEISEQKADYWVIIEGINGNSHLGDAALDEFRFIKGSCRSEPRVFYVASTREENMDMYRVHSLPAHDQWLYKFEFTAYQILPTMNNTMMFIYPASKMGYSIISATLSLKDSRRFPYDFFSTQRENSTTEILELFSSSNTSKISLTNKSDDCCFIVQKASIPVVHLPERNRSCVSGWIPVGPSCLRFFVNTRRTWDGARASCRQQGGDLFLVNNVVFFRNDLMNLLASITNSETDFYVGLRLIRSKFGLNNWLWIDETSVNKQLWKHGYPLSDEKYACGVLSRINGELMNSDCSSMNGFICESRQVDIIKYRKWSHHQIQRQESQSLPFVHLYSSVHHHTLSNPRWTISLVKRVFVYSVEVDLFVNCCDQKAESARLVVTDDDRPYSECGDIDISYRSNTLLFTCTFPKSGRYVILDFVSVSSYPASSITVSSIDSVDDIRGAHREFWYRYVNTEGFATLRENPIFEQKPDGYTTMQSMSAIFEVSENYGERLSSYLQLPESANYTFTLSCGDECELWFKQLRETKMTFEDTTASQSEQEEVMLVQLQRWASHNESDMCLRTQATSSVFLSKCHLYKISVYMKDELQFKCLSVGISGPKFKQEPIQGSHLFVMPSDDKHLKFECRKNELFTSKNLAVRHLFALFPAFYKYCCQGIYCPDCPVTLELYAFGKSYLVDPGVELKCSEHIFHTDIEVVTQPGKGSLEIHYAFANELREKKRRRKISDVNVKVASVTQLAFDNQDGDWTIKGWKISDGFGVVSELLNSQIVSPMLPWKPLYKDVGLCLHFNFQLPTKFLSSLKILIESGQEKILIWKLRGYQGNKWNSAKVTWKPGESFKIVIQGFGAVNGTPSVLIDNIQITTETCILTPHHALPDYVCKSNEFQCLNGECISSTLRCDSDINCIDGSDEDDCTCLTVELPCSSGACIPSSGLCNSVKDCRDGKDERFCGTSCPHNDMFQCADGTCIPWSSTCSNENKLVCQDDSHVPATCGRKKCPLNHLNCEEKASVGDCHKYFKGMCTFENGFCGLKHDNSADSFRWSLYSGFTPSAETGPKHDHTTYSEKGAYIYIEASKRQSGDRARLMSEWMEINRTFCLQFWYHMFGKHIGQLNVYIASDGTEKLFWSRSGNKGDQWMFAQTTLQASHLFKFILEGITLEGNEGDIAVDDITVLEEACPIITKYQSPHCYFDNNLCNWKVDGQWQRKEYKVIEKTGGYLSLKTDKSAQGKTVISPLFSGKDWKCMRFWYRIGMSHAAEIKASIHSSNTTRQLWKSALHTEKWNFVQLPITTNATARVTIEGISSGTSIDFDDVSFSEQVCNEIPWIPHQELLPPLLPGCLDSLGMQNGQIPDSSITASSYYRARSAPRRARLHMALPDSVTGFTGGWCQYRRSFKYYEWLQVDFGFVASVGKVATQGKQEFDFWVTRYFLVYRRVATSGLYRYRQNGNVKIFEGNNDRHTVVSHFLIPRITAQFVRIYPYKYHEFGCLRVEYYGCAVDSDDDPQIPCYFPLGMQNGQIPNASITASSNFGSAYRARLYTIEENGKPGAWVATFADPGQWLQVDFGALVMVRGLASQGRHEVAQWVSSFVLSHSSVATNFRFYQLNQTVKIFPANNNQNTVAINAISPPILCRYLRVHPRSWVNEIALRIEIYGCLAVNMDIERIEDMGCYLDTPDRAIPLLEAIGPQLDGSYMQRAAAIRRCANAAHQLKIDVFAVQNGGQCFGGPEANLSYNKYGNSTRCANNGRGGPWSNQVFKINRRCSSSDEWCGWITHDNASTRWRLNLAEDLYRAKSSIDTHWGLARGSSHDRRYVLETIGDERDVQITKSVTTLKKITELTLCYWLQDNNASLSLFYTSEKNIASFSLQQNFTGLYFAVMETNILSTVSAKKQSWNHLCVSWSSGGGMWKIYQDGKLSDIGRWLARENIISGTGTIRISFRQINAGSMFSRLSGVNIWNYELPLSDIYRLSLGCGGVTGNLLQWFDLRSEAESNGQVSELQGPSCTYRDAVMSIVSNSSEGEAVLESPWYNRSAQGYGRCLQFRFLMFGPGAEMLEIHQEISAMRRRIWKDSNNKIPYWRYGQVVFSSVARSKIIIKGKMERLPGYIAVGGLSWTDDYCEEEPPLASSQACNERLLKESGFIFSPYHPGLYAPNSYCSWVITAPVGHVVRLEVRYFQLEYDTRCKPDFLEVKDGPVSSAQPVGRFCGESVPSVFETSSNTMLITFRSDNSIQRSGFHLRYIFKEQTEDKICSSKRDCPSDCSCFMISDSPNKFVIQGYGLRIIPKSMPSYTTALLFANNRINQIQEKALSKLPLVEYIDLSHNVILVLAGNSFRDKRHLRNIKLTGNFIQKFTPTVFSGLETLEVLDLGENLLTKVPMGAFGELSSLRVLSLRSNEIKFLEEEIFSGRNNLTYLYLQENLIESIPDKLFKDLGHLKVLFLNNNKIKRISTSTFDGLSSLETLYLDKNKIVDFHPEAFHALGNLKRLKMDHFTHCCYAVKSIPQVNCEAPADGFSSCDDLMKNRTLQIFIWILGILAFVGNAFVVGWRCLLREENRVHSFLLTNLAISDFLMGLYLLIIAIKDVQWQGEYFKHDFSWRTGNLCKFVGVLSMISSEVSVAMLTIITADRLICIVFSFRLKRFSLKRVYVLCSVVWLLGIVIATVPLMGFSYFVDNSTGFGFYGRSAVCLPLQLSSDRPAGWEYSVVFFIAFNFLAFMFMLVAYIAIFITAKRISGAVRSTNVRSETAMAAKMMFIILTDFFCWMPVIIIGILSLTGNLYDPKQQVYVWIAVFVLPVNSSINPLLYTFSTTTTKKKLRRMTETMSIFISRSTAHSAGTRNRLNQSGTLPDMTLSSVVPSIPDIQQCSGNFNVKIIEICNIFQKRTNSQSTGYLTSWVEGDVLEMCLIKYFTRSKQSDWISETEVLSEISKHEEHTNLMAYRWHSEASALNIDIQAVKMPFLKTNGLFICFSFVSSTTLEDVLGERTEICGQSINFDVLCVVFDVIKAIEHLHKIGICHNDICASNVLVSSNNEVQHMKGVLGSFGKAFLSKHNENRCLIFKEDIGQFGKLMETIVQSYQQEAASEVKAQIMYILNR</sequence>
<keyword evidence="6" id="KW-0433">Leucine-rich repeat</keyword>
<dbReference type="InterPro" id="IPR036055">
    <property type="entry name" value="LDL_receptor-like_sf"/>
</dbReference>
<dbReference type="PROSITE" id="PS00289">
    <property type="entry name" value="PTX_1"/>
    <property type="match status" value="1"/>
</dbReference>
<dbReference type="PRINTS" id="PR00020">
    <property type="entry name" value="MAMDOMAIN"/>
</dbReference>
<dbReference type="InterPro" id="IPR016187">
    <property type="entry name" value="CTDL_fold"/>
</dbReference>
<keyword evidence="29" id="KW-1185">Reference proteome</keyword>
<dbReference type="SMART" id="SM00231">
    <property type="entry name" value="FA58C"/>
    <property type="match status" value="2"/>
</dbReference>
<evidence type="ECO:0000256" key="13">
    <source>
        <dbReference type="ARBA" id="ARBA00023040"/>
    </source>
</evidence>
<dbReference type="PROSITE" id="PS50022">
    <property type="entry name" value="FA58C_3"/>
    <property type="match status" value="2"/>
</dbReference>
<feature type="transmembrane region" description="Helical" evidence="20">
    <location>
        <begin position="2663"/>
        <end position="2685"/>
    </location>
</feature>
<dbReference type="Pfam" id="PF07714">
    <property type="entry name" value="PK_Tyr_Ser-Thr"/>
    <property type="match status" value="1"/>
</dbReference>
<dbReference type="InterPro" id="IPR000859">
    <property type="entry name" value="CUB_dom"/>
</dbReference>
<evidence type="ECO:0000256" key="8">
    <source>
        <dbReference type="ARBA" id="ARBA00022692"/>
    </source>
</evidence>
<dbReference type="Gene3D" id="2.60.120.290">
    <property type="entry name" value="Spermadhesin, CUB domain"/>
    <property type="match status" value="1"/>
</dbReference>
<dbReference type="InterPro" id="IPR000421">
    <property type="entry name" value="FA58C"/>
</dbReference>
<dbReference type="Pfam" id="PF00354">
    <property type="entry name" value="Pentaxin"/>
    <property type="match status" value="1"/>
</dbReference>
<dbReference type="Pfam" id="PF00059">
    <property type="entry name" value="Lectin_C"/>
    <property type="match status" value="1"/>
</dbReference>
<dbReference type="InterPro" id="IPR001759">
    <property type="entry name" value="PTX_dom"/>
</dbReference>
<evidence type="ECO:0000256" key="6">
    <source>
        <dbReference type="ARBA" id="ARBA00022614"/>
    </source>
</evidence>
<comment type="caution">
    <text evidence="18">Lacks conserved residue(s) required for the propagation of feature annotation.</text>
</comment>
<evidence type="ECO:0000256" key="10">
    <source>
        <dbReference type="ARBA" id="ARBA00022782"/>
    </source>
</evidence>
<dbReference type="InterPro" id="IPR000998">
    <property type="entry name" value="MAM_dom"/>
</dbReference>
<feature type="domain" description="CUB" evidence="21">
    <location>
        <begin position="2236"/>
        <end position="2348"/>
    </location>
</feature>
<dbReference type="InterPro" id="IPR001304">
    <property type="entry name" value="C-type_lectin-like"/>
</dbReference>
<dbReference type="Pfam" id="PF00001">
    <property type="entry name" value="7tm_1"/>
    <property type="match status" value="1"/>
</dbReference>
<evidence type="ECO:0000313" key="29">
    <source>
        <dbReference type="Proteomes" id="UP001159405"/>
    </source>
</evidence>
<keyword evidence="17" id="KW-0807">Transducer</keyword>
<dbReference type="SMART" id="SM00042">
    <property type="entry name" value="CUB"/>
    <property type="match status" value="1"/>
</dbReference>
<dbReference type="InterPro" id="IPR000276">
    <property type="entry name" value="GPCR_Rhodpsn"/>
</dbReference>
<dbReference type="PROSITE" id="PS50060">
    <property type="entry name" value="MAM_2"/>
    <property type="match status" value="5"/>
</dbReference>
<dbReference type="PROSITE" id="PS51828">
    <property type="entry name" value="PTX_2"/>
    <property type="match status" value="1"/>
</dbReference>
<dbReference type="Gene3D" id="2.60.120.200">
    <property type="match status" value="6"/>
</dbReference>
<dbReference type="SMART" id="SM00034">
    <property type="entry name" value="CLECT"/>
    <property type="match status" value="1"/>
</dbReference>
<dbReference type="PROSITE" id="PS01285">
    <property type="entry name" value="FA58C_1"/>
    <property type="match status" value="1"/>
</dbReference>
<dbReference type="Gene3D" id="4.10.400.10">
    <property type="entry name" value="Low-density Lipoprotein Receptor"/>
    <property type="match status" value="2"/>
</dbReference>
<feature type="domain" description="F5/8 type C" evidence="23">
    <location>
        <begin position="1615"/>
        <end position="1762"/>
    </location>
</feature>
<dbReference type="SUPFAM" id="SSF57424">
    <property type="entry name" value="LDL receptor-like module"/>
    <property type="match status" value="2"/>
</dbReference>
<dbReference type="Pfam" id="PF00754">
    <property type="entry name" value="F5_F8_type_C"/>
    <property type="match status" value="2"/>
</dbReference>
<evidence type="ECO:0000313" key="28">
    <source>
        <dbReference type="EMBL" id="CAH3148198.1"/>
    </source>
</evidence>
<reference evidence="28 29" key="1">
    <citation type="submission" date="2022-05" db="EMBL/GenBank/DDBJ databases">
        <authorList>
            <consortium name="Genoscope - CEA"/>
            <person name="William W."/>
        </authorList>
    </citation>
    <scope>NUCLEOTIDE SEQUENCE [LARGE SCALE GENOMIC DNA]</scope>
</reference>
<dbReference type="InterPro" id="IPR000719">
    <property type="entry name" value="Prot_kinase_dom"/>
</dbReference>
<keyword evidence="5" id="KW-1003">Cell membrane</keyword>
<dbReference type="InterPro" id="IPR035914">
    <property type="entry name" value="Sperma_CUB_dom_sf"/>
</dbReference>
<dbReference type="Pfam" id="PF00057">
    <property type="entry name" value="Ldl_recept_a"/>
    <property type="match status" value="2"/>
</dbReference>
<feature type="transmembrane region" description="Helical" evidence="20">
    <location>
        <begin position="2720"/>
        <end position="2738"/>
    </location>
</feature>
<dbReference type="PRINTS" id="PR00237">
    <property type="entry name" value="GPCRRHODOPSN"/>
</dbReference>
<dbReference type="CDD" id="cd06263">
    <property type="entry name" value="MAM"/>
    <property type="match status" value="2"/>
</dbReference>
<dbReference type="CDD" id="cd00057">
    <property type="entry name" value="FA58C"/>
    <property type="match status" value="2"/>
</dbReference>
<evidence type="ECO:0000256" key="9">
    <source>
        <dbReference type="ARBA" id="ARBA00022737"/>
    </source>
</evidence>
<feature type="domain" description="C-type lectin" evidence="24">
    <location>
        <begin position="294"/>
        <end position="416"/>
    </location>
</feature>
<dbReference type="InterPro" id="IPR008979">
    <property type="entry name" value="Galactose-bd-like_sf"/>
</dbReference>
<dbReference type="PROSITE" id="PS01180">
    <property type="entry name" value="CUB"/>
    <property type="match status" value="1"/>
</dbReference>
<dbReference type="Pfam" id="PF00629">
    <property type="entry name" value="MAM"/>
    <property type="match status" value="4"/>
</dbReference>
<evidence type="ECO:0000259" key="22">
    <source>
        <dbReference type="PROSITE" id="PS50011"/>
    </source>
</evidence>
<feature type="transmembrane region" description="Helical" evidence="20">
    <location>
        <begin position="2806"/>
        <end position="2831"/>
    </location>
</feature>
<keyword evidence="14 20" id="KW-0472">Membrane</keyword>
<keyword evidence="15 19" id="KW-1015">Disulfide bond</keyword>
<feature type="transmembrane region" description="Helical" evidence="20">
    <location>
        <begin position="2852"/>
        <end position="2876"/>
    </location>
</feature>
<dbReference type="InterPro" id="IPR016186">
    <property type="entry name" value="C-type_lectin-like/link_sf"/>
</dbReference>
<dbReference type="PROSITE" id="PS00109">
    <property type="entry name" value="PROTEIN_KINASE_TYR"/>
    <property type="match status" value="1"/>
</dbReference>
<dbReference type="CDD" id="cd15137">
    <property type="entry name" value="7tmA_Relaxin_R"/>
    <property type="match status" value="1"/>
</dbReference>
<evidence type="ECO:0000259" key="26">
    <source>
        <dbReference type="PROSITE" id="PS50262"/>
    </source>
</evidence>
<dbReference type="PROSITE" id="PS50011">
    <property type="entry name" value="PROTEIN_KINASE_DOM"/>
    <property type="match status" value="1"/>
</dbReference>
<gene>
    <name evidence="28" type="ORF">PLOB_00046485</name>
</gene>
<evidence type="ECO:0000256" key="17">
    <source>
        <dbReference type="ARBA" id="ARBA00023224"/>
    </source>
</evidence>
<dbReference type="InterPro" id="IPR032675">
    <property type="entry name" value="LRR_dom_sf"/>
</dbReference>
<dbReference type="InterPro" id="IPR011009">
    <property type="entry name" value="Kinase-like_dom_sf"/>
</dbReference>
<feature type="transmembrane region" description="Helical" evidence="20">
    <location>
        <begin position="2888"/>
        <end position="2910"/>
    </location>
</feature>
<evidence type="ECO:0000256" key="1">
    <source>
        <dbReference type="ARBA" id="ARBA00004479"/>
    </source>
</evidence>
<comment type="similarity">
    <text evidence="3">Belongs to the neuropilin family.</text>
</comment>
<dbReference type="InterPro" id="IPR013320">
    <property type="entry name" value="ConA-like_dom_sf"/>
</dbReference>
<organism evidence="28 29">
    <name type="scientific">Porites lobata</name>
    <dbReference type="NCBI Taxonomy" id="104759"/>
    <lineage>
        <taxon>Eukaryota</taxon>
        <taxon>Metazoa</taxon>
        <taxon>Cnidaria</taxon>
        <taxon>Anthozoa</taxon>
        <taxon>Hexacorallia</taxon>
        <taxon>Scleractinia</taxon>
        <taxon>Fungiina</taxon>
        <taxon>Poritidae</taxon>
        <taxon>Porites</taxon>
    </lineage>
</organism>
<feature type="domain" description="G-protein coupled receptors family 1 profile" evidence="26">
    <location>
        <begin position="2644"/>
        <end position="2908"/>
    </location>
</feature>
<dbReference type="SUPFAM" id="SSF49785">
    <property type="entry name" value="Galactose-binding domain-like"/>
    <property type="match status" value="3"/>
</dbReference>
<keyword evidence="12 20" id="KW-1133">Transmembrane helix</keyword>
<keyword evidence="11" id="KW-0524">Neurogenesis</keyword>
<feature type="domain" description="F5/8 type C" evidence="23">
    <location>
        <begin position="1447"/>
        <end position="1603"/>
    </location>
</feature>
<feature type="disulfide bond" evidence="19">
    <location>
        <begin position="997"/>
        <end position="1015"/>
    </location>
</feature>
<evidence type="ECO:0000256" key="19">
    <source>
        <dbReference type="PROSITE-ProRule" id="PRU00124"/>
    </source>
</evidence>
<dbReference type="Pfam" id="PF00431">
    <property type="entry name" value="CUB"/>
    <property type="match status" value="1"/>
</dbReference>
<dbReference type="SMART" id="SM00192">
    <property type="entry name" value="LDLa"/>
    <property type="match status" value="3"/>
</dbReference>
<dbReference type="SUPFAM" id="SSF56112">
    <property type="entry name" value="Protein kinase-like (PK-like)"/>
    <property type="match status" value="1"/>
</dbReference>
<feature type="disulfide bond" evidence="19">
    <location>
        <begin position="990"/>
        <end position="1002"/>
    </location>
</feature>
<dbReference type="InterPro" id="IPR001611">
    <property type="entry name" value="Leu-rich_rpt"/>
</dbReference>
<dbReference type="PANTHER" id="PTHR24372:SF77">
    <property type="entry name" value="G-PROTEIN COUPLED RECEPTORS FAMILY 1 PROFILE DOMAIN-CONTAINING PROTEIN"/>
    <property type="match status" value="1"/>
</dbReference>
<feature type="domain" description="MAM" evidence="25">
    <location>
        <begin position="1"/>
        <end position="155"/>
    </location>
</feature>
<feature type="domain" description="MAM" evidence="25">
    <location>
        <begin position="1129"/>
        <end position="1288"/>
    </location>
</feature>
<dbReference type="InterPro" id="IPR003591">
    <property type="entry name" value="Leu-rich_rpt_typical-subtyp"/>
</dbReference>
<dbReference type="CDD" id="cd00037">
    <property type="entry name" value="CLECT"/>
    <property type="match status" value="1"/>
</dbReference>
<dbReference type="PROSITE" id="PS00740">
    <property type="entry name" value="MAM_1"/>
    <property type="match status" value="1"/>
</dbReference>
<dbReference type="Gene3D" id="1.20.1070.10">
    <property type="entry name" value="Rhodopsin 7-helix transmembrane proteins"/>
    <property type="match status" value="1"/>
</dbReference>
<dbReference type="PROSITE" id="PS50041">
    <property type="entry name" value="C_TYPE_LECTIN_2"/>
    <property type="match status" value="1"/>
</dbReference>
<keyword evidence="16" id="KW-0675">Receptor</keyword>
<evidence type="ECO:0000259" key="27">
    <source>
        <dbReference type="PROSITE" id="PS51828"/>
    </source>
</evidence>
<feature type="domain" description="Pentraxin (PTX)" evidence="27">
    <location>
        <begin position="1915"/>
        <end position="2112"/>
    </location>
</feature>
<name>A0ABN8PPK2_9CNID</name>
<dbReference type="SUPFAM" id="SSF49854">
    <property type="entry name" value="Spermadhesin, CUB domain"/>
    <property type="match status" value="1"/>
</dbReference>
<dbReference type="InterPro" id="IPR001245">
    <property type="entry name" value="Ser-Thr/Tyr_kinase_cat_dom"/>
</dbReference>
<feature type="non-terminal residue" evidence="28">
    <location>
        <position position="1"/>
    </location>
</feature>
<dbReference type="Gene3D" id="1.10.510.10">
    <property type="entry name" value="Transferase(Phosphotransferase) domain 1"/>
    <property type="match status" value="1"/>
</dbReference>
<evidence type="ECO:0000256" key="2">
    <source>
        <dbReference type="ARBA" id="ARBA00004651"/>
    </source>
</evidence>
<keyword evidence="13" id="KW-0297">G-protein coupled receptor</keyword>
<feature type="domain" description="MAM" evidence="25">
    <location>
        <begin position="897"/>
        <end position="979"/>
    </location>
</feature>
<dbReference type="SUPFAM" id="SSF56436">
    <property type="entry name" value="C-type lectin-like"/>
    <property type="match status" value="1"/>
</dbReference>